<evidence type="ECO:0000256" key="10">
    <source>
        <dbReference type="ARBA" id="ARBA00030178"/>
    </source>
</evidence>
<dbReference type="AlphaFoldDB" id="J4KSK8"/>
<evidence type="ECO:0000256" key="13">
    <source>
        <dbReference type="ARBA" id="ARBA00061305"/>
    </source>
</evidence>
<protein>
    <recommendedName>
        <fullName evidence="3">Acetylglutamate kinase</fullName>
        <ecNumber evidence="2">2.7.2.8</ecNumber>
    </recommendedName>
    <alternativeName>
        <fullName evidence="10">N-acetyl-L-glutamate 5-phosphotransferase</fullName>
    </alternativeName>
    <alternativeName>
        <fullName evidence="11">NAG kinase</fullName>
    </alternativeName>
</protein>
<reference evidence="16 17" key="1">
    <citation type="journal article" date="2012" name="ISME J.">
        <title>Genomic insights to SAR86, an abundant and uncultivated marine bacterial lineage.</title>
        <authorList>
            <person name="Dupont C.L."/>
            <person name="Rusch D.B."/>
            <person name="Yooseph S."/>
            <person name="Lombardo M.J."/>
            <person name="Richter R.A."/>
            <person name="Valas R."/>
            <person name="Novotny M."/>
            <person name="Yee-Greenbaum J."/>
            <person name="Selengut J.D."/>
            <person name="Haft D.H."/>
            <person name="Halpern A.L."/>
            <person name="Lasken R.S."/>
            <person name="Nealson K."/>
            <person name="Friedman R."/>
            <person name="Venter J.C."/>
        </authorList>
    </citation>
    <scope>NUCLEOTIDE SEQUENCE [LARGE SCALE GENOMIC DNA]</scope>
</reference>
<gene>
    <name evidence="16" type="ORF">NT02SARS_0884</name>
</gene>
<dbReference type="InterPro" id="IPR011242">
    <property type="entry name" value="ArgB_GNAT"/>
</dbReference>
<dbReference type="HOGENOM" id="CLU_006384_4_1_6"/>
<dbReference type="GO" id="GO:0005737">
    <property type="term" value="C:cytoplasm"/>
    <property type="evidence" value="ECO:0007669"/>
    <property type="project" value="InterPro"/>
</dbReference>
<evidence type="ECO:0000256" key="3">
    <source>
        <dbReference type="ARBA" id="ARBA00021197"/>
    </source>
</evidence>
<evidence type="ECO:0000256" key="2">
    <source>
        <dbReference type="ARBA" id="ARBA00013065"/>
    </source>
</evidence>
<dbReference type="NCBIfam" id="TIGR00761">
    <property type="entry name" value="argB"/>
    <property type="match status" value="1"/>
</dbReference>
<evidence type="ECO:0000256" key="6">
    <source>
        <dbReference type="ARBA" id="ARBA00022679"/>
    </source>
</evidence>
<comment type="catalytic activity">
    <reaction evidence="12">
        <text>N-acetyl-L-glutamate + ATP = N-acetyl-L-glutamyl 5-phosphate + ADP</text>
        <dbReference type="Rhea" id="RHEA:14629"/>
        <dbReference type="ChEBI" id="CHEBI:30616"/>
        <dbReference type="ChEBI" id="CHEBI:44337"/>
        <dbReference type="ChEBI" id="CHEBI:57936"/>
        <dbReference type="ChEBI" id="CHEBI:456216"/>
        <dbReference type="EC" id="2.7.2.8"/>
    </reaction>
</comment>
<sequence>MTKDLSKKSLFRLLDGFTSEREIKKYLQRFESDDFRFAVIKVGGAIVTDDLENLTDSISFLHEVGLCPIIIHGCGPKLTSTLNEKNIEFEFIDGIRVTNEDVLDEAIKAFKDTNNLIVNALNKKNVQAIGYADGYFDCELLDKKYGYVGEIKGLNIQEIKNSINNNKIPVIASLGALGSNQIVNINADIAVLELAKIVQPDKVIFLTATGGVLDENNKIISNISIKDDFDNLINKDWLHSGMKLKIEQIKILLENLPSDSSCSITSPIDLPKELFSDSGKGTLVKKGHQIHTFEYVSEDYSNTIKSILENSFNGKVSNQYMNSIHDKKLFISSCKRAIILLDNHKNVPYMDKFAVTPNARGEGLGNSIWKKMIKENSKVFWRSRHGNDINGFYKQISDGFHKTDKWNIFWIGVKNSDEIIECINYADSKEVSISYE</sequence>
<keyword evidence="9" id="KW-0067">ATP-binding</keyword>
<dbReference type="PANTHER" id="PTHR23342">
    <property type="entry name" value="N-ACETYLGLUTAMATE SYNTHASE"/>
    <property type="match status" value="1"/>
</dbReference>
<name>J4KSK8_9GAMM</name>
<dbReference type="InterPro" id="IPR004662">
    <property type="entry name" value="AcgluKinase_fam"/>
</dbReference>
<dbReference type="EMBL" id="JH611185">
    <property type="protein sequence ID" value="EJP72879.1"/>
    <property type="molecule type" value="Genomic_DNA"/>
</dbReference>
<dbReference type="Gene3D" id="3.40.630.30">
    <property type="match status" value="1"/>
</dbReference>
<dbReference type="FunFam" id="3.40.1160.10:FF:000046">
    <property type="entry name" value="N-acetylglutamate kinase / N-acetylglutamate synthase"/>
    <property type="match status" value="1"/>
</dbReference>
<keyword evidence="4" id="KW-0055">Arginine biosynthesis</keyword>
<feature type="site" description="Transition state stabilizer" evidence="14">
    <location>
        <position position="41"/>
    </location>
</feature>
<proteinExistence type="inferred from homology"/>
<dbReference type="GO" id="GO:0004042">
    <property type="term" value="F:L-glutamate N-acetyltransferase activity"/>
    <property type="evidence" value="ECO:0007669"/>
    <property type="project" value="TreeGrafter"/>
</dbReference>
<dbReference type="PIRSF" id="PIRSF036441">
    <property type="entry name" value="NAGK_DUF619"/>
    <property type="match status" value="1"/>
</dbReference>
<evidence type="ECO:0000256" key="12">
    <source>
        <dbReference type="ARBA" id="ARBA00048141"/>
    </source>
</evidence>
<dbReference type="NCBIfam" id="NF003387">
    <property type="entry name" value="PRK04531.1-2"/>
    <property type="match status" value="1"/>
</dbReference>
<dbReference type="GO" id="GO:0003991">
    <property type="term" value="F:acetylglutamate kinase activity"/>
    <property type="evidence" value="ECO:0007669"/>
    <property type="project" value="UniProtKB-EC"/>
</dbReference>
<comment type="similarity">
    <text evidence="13">In the N-terminal section; belongs to the acetylglutamate kinase family. ArgB subfamily.</text>
</comment>
<organism evidence="16 17">
    <name type="scientific">SAR86 cluster bacterium SAR86B</name>
    <dbReference type="NCBI Taxonomy" id="1123867"/>
    <lineage>
        <taxon>Bacteria</taxon>
        <taxon>Pseudomonadati</taxon>
        <taxon>Pseudomonadota</taxon>
        <taxon>Gammaproteobacteria</taxon>
        <taxon>SAR86 cluster</taxon>
    </lineage>
</organism>
<keyword evidence="7" id="KW-0547">Nucleotide-binding</keyword>
<dbReference type="InterPro" id="IPR006855">
    <property type="entry name" value="Vertebrate-like_GNAT_dom"/>
</dbReference>
<evidence type="ECO:0000256" key="9">
    <source>
        <dbReference type="ARBA" id="ARBA00022840"/>
    </source>
</evidence>
<dbReference type="GO" id="GO:0005524">
    <property type="term" value="F:ATP binding"/>
    <property type="evidence" value="ECO:0007669"/>
    <property type="project" value="UniProtKB-KW"/>
</dbReference>
<evidence type="ECO:0000256" key="1">
    <source>
        <dbReference type="ARBA" id="ARBA00004828"/>
    </source>
</evidence>
<dbReference type="Pfam" id="PF04768">
    <property type="entry name" value="NAT"/>
    <property type="match status" value="1"/>
</dbReference>
<keyword evidence="8 16" id="KW-0418">Kinase</keyword>
<dbReference type="Proteomes" id="UP000010116">
    <property type="component" value="Unassembled WGS sequence"/>
</dbReference>
<evidence type="ECO:0000256" key="4">
    <source>
        <dbReference type="ARBA" id="ARBA00022571"/>
    </source>
</evidence>
<dbReference type="UniPathway" id="UPA00068">
    <property type="reaction ID" value="UER00107"/>
</dbReference>
<keyword evidence="6" id="KW-0808">Transferase</keyword>
<evidence type="ECO:0000256" key="8">
    <source>
        <dbReference type="ARBA" id="ARBA00022777"/>
    </source>
</evidence>
<evidence type="ECO:0000313" key="17">
    <source>
        <dbReference type="Proteomes" id="UP000010116"/>
    </source>
</evidence>
<evidence type="ECO:0000256" key="11">
    <source>
        <dbReference type="ARBA" id="ARBA00030639"/>
    </source>
</evidence>
<dbReference type="SUPFAM" id="SSF53633">
    <property type="entry name" value="Carbamate kinase-like"/>
    <property type="match status" value="1"/>
</dbReference>
<comment type="pathway">
    <text evidence="1">Amino-acid biosynthesis; L-arginine biosynthesis; N(2)-acetyl-L-ornithine from L-glutamate: step 2/4.</text>
</comment>
<accession>J4KSK8</accession>
<dbReference type="NCBIfam" id="NF003386">
    <property type="entry name" value="PRK04531.1-1"/>
    <property type="match status" value="1"/>
</dbReference>
<evidence type="ECO:0000256" key="14">
    <source>
        <dbReference type="PIRSR" id="PIRSR036441-51"/>
    </source>
</evidence>
<dbReference type="EC" id="2.7.2.8" evidence="2"/>
<dbReference type="GO" id="GO:0006526">
    <property type="term" value="P:L-arginine biosynthetic process"/>
    <property type="evidence" value="ECO:0007669"/>
    <property type="project" value="UniProtKB-UniPathway"/>
</dbReference>
<keyword evidence="5" id="KW-0028">Amino-acid biosynthesis</keyword>
<evidence type="ECO:0000256" key="7">
    <source>
        <dbReference type="ARBA" id="ARBA00022741"/>
    </source>
</evidence>
<feature type="site" description="Transition state stabilizer" evidence="14">
    <location>
        <position position="245"/>
    </location>
</feature>
<dbReference type="PANTHER" id="PTHR23342:SF0">
    <property type="entry name" value="N-ACETYLGLUTAMATE SYNTHASE, MITOCHONDRIAL"/>
    <property type="match status" value="1"/>
</dbReference>
<dbReference type="Pfam" id="PF00696">
    <property type="entry name" value="AA_kinase"/>
    <property type="match status" value="1"/>
</dbReference>
<evidence type="ECO:0000256" key="5">
    <source>
        <dbReference type="ARBA" id="ARBA00022605"/>
    </source>
</evidence>
<evidence type="ECO:0000313" key="16">
    <source>
        <dbReference type="EMBL" id="EJP72879.1"/>
    </source>
</evidence>
<dbReference type="PROSITE" id="PS51731">
    <property type="entry name" value="GNAT_NAGS"/>
    <property type="match status" value="1"/>
</dbReference>
<dbReference type="InterPro" id="IPR036393">
    <property type="entry name" value="AceGlu_kinase-like_sf"/>
</dbReference>
<dbReference type="InterPro" id="IPR001048">
    <property type="entry name" value="Asp/Glu/Uridylate_kinase"/>
</dbReference>
<dbReference type="Gene3D" id="3.40.1160.10">
    <property type="entry name" value="Acetylglutamate kinase-like"/>
    <property type="match status" value="1"/>
</dbReference>
<feature type="domain" description="N-acetyltransferase" evidence="15">
    <location>
        <begin position="288"/>
        <end position="434"/>
    </location>
</feature>
<evidence type="ECO:0000259" key="15">
    <source>
        <dbReference type="PROSITE" id="PS51731"/>
    </source>
</evidence>